<accession>A0A2U8GIL5</accession>
<evidence type="ECO:0000256" key="7">
    <source>
        <dbReference type="ARBA" id="ARBA00023163"/>
    </source>
</evidence>
<evidence type="ECO:0000256" key="5">
    <source>
        <dbReference type="ARBA" id="ARBA00022679"/>
    </source>
</evidence>
<keyword evidence="6" id="KW-0548">Nucleotidyltransferase</keyword>
<dbReference type="Pfam" id="PF01000">
    <property type="entry name" value="RNA_pol_A_bac"/>
    <property type="match status" value="1"/>
</dbReference>
<evidence type="ECO:0000256" key="8">
    <source>
        <dbReference type="ARBA" id="ARBA00031776"/>
    </source>
</evidence>
<organism evidence="11">
    <name type="scientific">Pediastrum duplex</name>
    <name type="common">Green alga</name>
    <dbReference type="NCBI Taxonomy" id="3105"/>
    <lineage>
        <taxon>Eukaryota</taxon>
        <taxon>Viridiplantae</taxon>
        <taxon>Chlorophyta</taxon>
        <taxon>core chlorophytes</taxon>
        <taxon>Chlorophyceae</taxon>
        <taxon>CS clade</taxon>
        <taxon>Sphaeropleales</taxon>
        <taxon>Hydrodictyaceae</taxon>
        <taxon>Pediastrum</taxon>
    </lineage>
</organism>
<dbReference type="Pfam" id="PF03118">
    <property type="entry name" value="RNA_pol_A_CTD"/>
    <property type="match status" value="1"/>
</dbReference>
<evidence type="ECO:0000256" key="6">
    <source>
        <dbReference type="ARBA" id="ARBA00022695"/>
    </source>
</evidence>
<dbReference type="GO" id="GO:0003899">
    <property type="term" value="F:DNA-directed RNA polymerase activity"/>
    <property type="evidence" value="ECO:0007669"/>
    <property type="project" value="UniProtKB-EC"/>
</dbReference>
<geneLocation type="chloroplast" evidence="11"/>
<dbReference type="Gene3D" id="2.170.120.12">
    <property type="entry name" value="DNA-directed RNA polymerase, insert domain"/>
    <property type="match status" value="1"/>
</dbReference>
<dbReference type="EMBL" id="MF276981">
    <property type="protein sequence ID" value="AWI68496.1"/>
    <property type="molecule type" value="Genomic_DNA"/>
</dbReference>
<gene>
    <name evidence="11" type="primary">rpoA</name>
</gene>
<dbReference type="Gene3D" id="3.30.1360.10">
    <property type="entry name" value="RNA polymerase, RBP11-like subunit"/>
    <property type="match status" value="1"/>
</dbReference>
<evidence type="ECO:0000259" key="10">
    <source>
        <dbReference type="SMART" id="SM00662"/>
    </source>
</evidence>
<dbReference type="Pfam" id="PF01193">
    <property type="entry name" value="RNA_pol_L"/>
    <property type="match status" value="1"/>
</dbReference>
<keyword evidence="4" id="KW-0240">DNA-directed RNA polymerase</keyword>
<dbReference type="GO" id="GO:0000428">
    <property type="term" value="C:DNA-directed RNA polymerase complex"/>
    <property type="evidence" value="ECO:0007669"/>
    <property type="project" value="UniProtKB-KW"/>
</dbReference>
<evidence type="ECO:0000313" key="11">
    <source>
        <dbReference type="EMBL" id="AWI68496.1"/>
    </source>
</evidence>
<dbReference type="AlphaFoldDB" id="A0A2U8GIL5"/>
<evidence type="ECO:0000256" key="4">
    <source>
        <dbReference type="ARBA" id="ARBA00022478"/>
    </source>
</evidence>
<dbReference type="InterPro" id="IPR011262">
    <property type="entry name" value="DNA-dir_RNA_pol_insert"/>
</dbReference>
<evidence type="ECO:0000256" key="3">
    <source>
        <dbReference type="ARBA" id="ARBA00012418"/>
    </source>
</evidence>
<dbReference type="SMART" id="SM00662">
    <property type="entry name" value="RPOLD"/>
    <property type="match status" value="1"/>
</dbReference>
<comment type="similarity">
    <text evidence="2">Belongs to the RNA polymerase alpha chain family.</text>
</comment>
<dbReference type="Gene3D" id="1.10.150.20">
    <property type="entry name" value="5' to 3' exonuclease, C-terminal subdomain"/>
    <property type="match status" value="1"/>
</dbReference>
<dbReference type="InterPro" id="IPR036643">
    <property type="entry name" value="RNApol_insert_sf"/>
</dbReference>
<evidence type="ECO:0000256" key="9">
    <source>
        <dbReference type="ARBA" id="ARBA00048552"/>
    </source>
</evidence>
<sequence>MTNFFLTCKECILESPTNFYGCFYLGPFNSSQSLTVANGLRRTLLSEIPGLGIESIEIEGVEHEFCTFPGIRESILDLLLNFKEIVLKYNNEKKKTFSEFSSNKDESYQTSKSDLNSKKKPLYGYLQARGPGIIRASDLKLPTSIISVDPNQYIATLTTDGFLNIRFTICESFTKMQNSKVKYNQLNKNLVEKEFSWLFESETFKKNESLSNKNGDSRQSLIASASLKQSEAEGNLLYKNNNLEKNILSNKKISRSFASVLSAKSREAKNSKILWLDPVFTPILKVNYIIESYGSLELNPSNQVILLELWTNGSIHPRDAIYSALSELNLIFSKLEQMKILNNIFAKSILKDNKFYSKIIKKVKYDYNFYKSNNLKKFKKNVLGISDSSLFSFSSLALVPSSFASAKPPLRERMKPSLRERLRFFRFGEADANEAEPKGVKEPSLREQKLPLHLLPGSPNRVQPQKEIKDANELKENSVIAKKKIASSTSSSSKNKTKKNSELNILKQNFYIGEAEKNNTIDSLNLPFRIKNSLKNANIISIQNLLNYQIEDLKKIPGIGNQSLILLIKKLNKKGLKLKR</sequence>
<keyword evidence="11" id="KW-0934">Plastid</keyword>
<dbReference type="GO" id="GO:0005737">
    <property type="term" value="C:cytoplasm"/>
    <property type="evidence" value="ECO:0007669"/>
    <property type="project" value="UniProtKB-ARBA"/>
</dbReference>
<comment type="catalytic activity">
    <reaction evidence="9">
        <text>RNA(n) + a ribonucleoside 5'-triphosphate = RNA(n+1) + diphosphate</text>
        <dbReference type="Rhea" id="RHEA:21248"/>
        <dbReference type="Rhea" id="RHEA-COMP:14527"/>
        <dbReference type="Rhea" id="RHEA-COMP:17342"/>
        <dbReference type="ChEBI" id="CHEBI:33019"/>
        <dbReference type="ChEBI" id="CHEBI:61557"/>
        <dbReference type="ChEBI" id="CHEBI:140395"/>
        <dbReference type="EC" id="2.7.7.6"/>
    </reaction>
</comment>
<keyword evidence="5" id="KW-0808">Transferase</keyword>
<dbReference type="InterPro" id="IPR011260">
    <property type="entry name" value="RNAP_asu_C"/>
</dbReference>
<keyword evidence="11" id="KW-0150">Chloroplast</keyword>
<dbReference type="GO" id="GO:0003677">
    <property type="term" value="F:DNA binding"/>
    <property type="evidence" value="ECO:0007669"/>
    <property type="project" value="InterPro"/>
</dbReference>
<reference evidence="11" key="1">
    <citation type="journal article" date="2018" name="Am. J. Bot.">
        <title>Organellar phylogenomics inform systematics in the green algal family Hydrodictyaceae (Chlorophyceae) and provide clues to the complex evolutionary history of plastid genomes in the green algal tree of life.</title>
        <authorList>
            <person name="McManus H.A."/>
            <person name="Fucikova K."/>
            <person name="Lewis P.O."/>
            <person name="Lewis L.A."/>
            <person name="Karol K.G."/>
        </authorList>
    </citation>
    <scope>NUCLEOTIDE SEQUENCE</scope>
</reference>
<evidence type="ECO:0000256" key="2">
    <source>
        <dbReference type="ARBA" id="ARBA00007123"/>
    </source>
</evidence>
<dbReference type="InterPro" id="IPR011263">
    <property type="entry name" value="DNA-dir_RNA_pol_RpoA/D/Rpb3"/>
</dbReference>
<feature type="domain" description="DNA-directed RNA polymerase RpoA/D/Rpb3-type" evidence="10">
    <location>
        <begin position="20"/>
        <end position="338"/>
    </location>
</feature>
<dbReference type="GO" id="GO:0046983">
    <property type="term" value="F:protein dimerization activity"/>
    <property type="evidence" value="ECO:0007669"/>
    <property type="project" value="InterPro"/>
</dbReference>
<evidence type="ECO:0000256" key="1">
    <source>
        <dbReference type="ARBA" id="ARBA00004026"/>
    </source>
</evidence>
<protein>
    <recommendedName>
        <fullName evidence="3">DNA-directed RNA polymerase</fullName>
        <ecNumber evidence="3">2.7.7.6</ecNumber>
    </recommendedName>
    <alternativeName>
        <fullName evidence="8">Plastid-encoded RNA polymerase subunit alpha</fullName>
    </alternativeName>
</protein>
<dbReference type="InterPro" id="IPR036603">
    <property type="entry name" value="RBP11-like"/>
</dbReference>
<dbReference type="CDD" id="cd06928">
    <property type="entry name" value="RNAP_alpha_NTD"/>
    <property type="match status" value="1"/>
</dbReference>
<dbReference type="EC" id="2.7.7.6" evidence="3"/>
<dbReference type="SUPFAM" id="SSF47789">
    <property type="entry name" value="C-terminal domain of RNA polymerase alpha subunit"/>
    <property type="match status" value="1"/>
</dbReference>
<comment type="function">
    <text evidence="1">DNA-dependent RNA polymerase catalyzes the transcription of DNA into RNA using the four ribonucleoside triphosphates as substrates.</text>
</comment>
<dbReference type="GO" id="GO:0006351">
    <property type="term" value="P:DNA-templated transcription"/>
    <property type="evidence" value="ECO:0007669"/>
    <property type="project" value="InterPro"/>
</dbReference>
<proteinExistence type="inferred from homology"/>
<dbReference type="SUPFAM" id="SSF55257">
    <property type="entry name" value="RBP11-like subunits of RNA polymerase"/>
    <property type="match status" value="1"/>
</dbReference>
<name>A0A2U8GIL5_PEDDU</name>
<dbReference type="SUPFAM" id="SSF56553">
    <property type="entry name" value="Insert subdomain of RNA polymerase alpha subunit"/>
    <property type="match status" value="1"/>
</dbReference>
<keyword evidence="7" id="KW-0804">Transcription</keyword>